<feature type="transmembrane region" description="Helical" evidence="9">
    <location>
        <begin position="310"/>
        <end position="330"/>
    </location>
</feature>
<feature type="region of interest" description="Disordered" evidence="8">
    <location>
        <begin position="203"/>
        <end position="226"/>
    </location>
</feature>
<dbReference type="GO" id="GO:0005254">
    <property type="term" value="F:chloride channel activity"/>
    <property type="evidence" value="ECO:0007669"/>
    <property type="project" value="InterPro"/>
</dbReference>
<evidence type="ECO:0000256" key="5">
    <source>
        <dbReference type="ARBA" id="ARBA00022989"/>
    </source>
</evidence>
<feature type="compositionally biased region" description="Polar residues" evidence="8">
    <location>
        <begin position="206"/>
        <end position="216"/>
    </location>
</feature>
<evidence type="ECO:0000313" key="11">
    <source>
        <dbReference type="Proteomes" id="UP000320333"/>
    </source>
</evidence>
<reference evidence="10 11" key="1">
    <citation type="journal article" date="2019" name="Sci. Rep.">
        <title>Comparative genomics of chytrid fungi reveal insights into the obligate biotrophic and pathogenic lifestyle of Synchytrium endobioticum.</title>
        <authorList>
            <person name="van de Vossenberg B.T.L.H."/>
            <person name="Warris S."/>
            <person name="Nguyen H.D.T."/>
            <person name="van Gent-Pelzer M.P.E."/>
            <person name="Joly D.L."/>
            <person name="van de Geest H.C."/>
            <person name="Bonants P.J.M."/>
            <person name="Smith D.S."/>
            <person name="Levesque C.A."/>
            <person name="van der Lee T.A.J."/>
        </authorList>
    </citation>
    <scope>NUCLEOTIDE SEQUENCE [LARGE SCALE GENOMIC DNA]</scope>
    <source>
        <strain evidence="10 11">CBS 675.73</strain>
    </source>
</reference>
<evidence type="ECO:0000256" key="2">
    <source>
        <dbReference type="ARBA" id="ARBA00022448"/>
    </source>
</evidence>
<evidence type="ECO:0000256" key="9">
    <source>
        <dbReference type="SAM" id="Phobius"/>
    </source>
</evidence>
<keyword evidence="11" id="KW-1185">Reference proteome</keyword>
<evidence type="ECO:0000256" key="7">
    <source>
        <dbReference type="ARBA" id="ARBA00023136"/>
    </source>
</evidence>
<feature type="compositionally biased region" description="Low complexity" evidence="8">
    <location>
        <begin position="1"/>
        <end position="12"/>
    </location>
</feature>
<protein>
    <submittedName>
        <fullName evidence="10">Uncharacterized protein</fullName>
    </submittedName>
</protein>
<dbReference type="GO" id="GO:0005886">
    <property type="term" value="C:plasma membrane"/>
    <property type="evidence" value="ECO:0007669"/>
    <property type="project" value="UniProtKB-SubCell"/>
</dbReference>
<dbReference type="AlphaFoldDB" id="A0A507EJ96"/>
<dbReference type="InterPro" id="IPR044669">
    <property type="entry name" value="YneE/VCCN1/2-like"/>
</dbReference>
<evidence type="ECO:0000256" key="6">
    <source>
        <dbReference type="ARBA" id="ARBA00023065"/>
    </source>
</evidence>
<evidence type="ECO:0000256" key="4">
    <source>
        <dbReference type="ARBA" id="ARBA00022692"/>
    </source>
</evidence>
<evidence type="ECO:0000256" key="1">
    <source>
        <dbReference type="ARBA" id="ARBA00004651"/>
    </source>
</evidence>
<keyword evidence="7 9" id="KW-0472">Membrane</keyword>
<keyword evidence="5 9" id="KW-1133">Transmembrane helix</keyword>
<dbReference type="Pfam" id="PF25539">
    <property type="entry name" value="Bestrophin_2"/>
    <property type="match status" value="1"/>
</dbReference>
<feature type="region of interest" description="Disordered" evidence="8">
    <location>
        <begin position="1"/>
        <end position="43"/>
    </location>
</feature>
<comment type="caution">
    <text evidence="10">The sequence shown here is derived from an EMBL/GenBank/DDBJ whole genome shotgun (WGS) entry which is preliminary data.</text>
</comment>
<name>A0A507EJ96_9FUNG</name>
<keyword evidence="4 9" id="KW-0812">Transmembrane</keyword>
<evidence type="ECO:0000313" key="10">
    <source>
        <dbReference type="EMBL" id="TPX63891.1"/>
    </source>
</evidence>
<feature type="transmembrane region" description="Helical" evidence="9">
    <location>
        <begin position="285"/>
        <end position="304"/>
    </location>
</feature>
<comment type="subcellular location">
    <subcellularLocation>
        <location evidence="1">Cell membrane</location>
        <topology evidence="1">Multi-pass membrane protein</topology>
    </subcellularLocation>
</comment>
<keyword evidence="2" id="KW-0813">Transport</keyword>
<dbReference type="PANTHER" id="PTHR33281:SF19">
    <property type="entry name" value="VOLTAGE-DEPENDENT ANION CHANNEL-FORMING PROTEIN YNEE"/>
    <property type="match status" value="1"/>
</dbReference>
<dbReference type="EMBL" id="QEAP01000577">
    <property type="protein sequence ID" value="TPX63891.1"/>
    <property type="molecule type" value="Genomic_DNA"/>
</dbReference>
<dbReference type="OrthoDB" id="1368at2759"/>
<gene>
    <name evidence="10" type="ORF">CcCBS67573_g08552</name>
</gene>
<dbReference type="PANTHER" id="PTHR33281">
    <property type="entry name" value="UPF0187 PROTEIN YNEE"/>
    <property type="match status" value="1"/>
</dbReference>
<dbReference type="Proteomes" id="UP000320333">
    <property type="component" value="Unassembled WGS sequence"/>
</dbReference>
<keyword evidence="3" id="KW-1003">Cell membrane</keyword>
<evidence type="ECO:0000256" key="8">
    <source>
        <dbReference type="SAM" id="MobiDB-lite"/>
    </source>
</evidence>
<organism evidence="10 11">
    <name type="scientific">Chytriomyces confervae</name>
    <dbReference type="NCBI Taxonomy" id="246404"/>
    <lineage>
        <taxon>Eukaryota</taxon>
        <taxon>Fungi</taxon>
        <taxon>Fungi incertae sedis</taxon>
        <taxon>Chytridiomycota</taxon>
        <taxon>Chytridiomycota incertae sedis</taxon>
        <taxon>Chytridiomycetes</taxon>
        <taxon>Chytridiales</taxon>
        <taxon>Chytriomycetaceae</taxon>
        <taxon>Chytriomyces</taxon>
    </lineage>
</organism>
<accession>A0A507EJ96</accession>
<evidence type="ECO:0000256" key="3">
    <source>
        <dbReference type="ARBA" id="ARBA00022475"/>
    </source>
</evidence>
<sequence length="378" mass="42081">MSTTATTTTTTTPAEVIEDRDTPRTSSTVSFREFTPAPSSSQTTLKAKSTWDSTAALERNATLREEAVRHSGNQSEEHWEDLFKPSLSIAPVVLIPVLGLSVWAVAVSCVVLVPAPALIVLPSSTTYLVIVSMTINLLMAFRTTTAYDRYWEGRKLWSQLFYNTVNLARFMAVYDVVHLPEDALAKESALRLLAQFPASVKDSLRNETNSPHTIPTASREGEQQDFSNTTYTDPLEILNKVQRYILSRPFSKKPSPSVFYAGISTLVDQTTHLERIKTTPAPPAYTIHLYQATMLYLLGIPFALVNALQWLTVLPCAIVSFVFLGMLAIADEIEQPFGMDARDLPLEKYCGEVEGVLEMIADRESGLREGRLDWVRVK</sequence>
<feature type="transmembrane region" description="Helical" evidence="9">
    <location>
        <begin position="119"/>
        <end position="141"/>
    </location>
</feature>
<dbReference type="STRING" id="246404.A0A507EJ96"/>
<keyword evidence="6" id="KW-0406">Ion transport</keyword>
<feature type="transmembrane region" description="Helical" evidence="9">
    <location>
        <begin position="92"/>
        <end position="113"/>
    </location>
</feature>
<proteinExistence type="predicted"/>